<dbReference type="OrthoDB" id="147801at2"/>
<gene>
    <name evidence="1" type="ORF">HNQ44_002694</name>
</gene>
<accession>A0A7W8CUR2</accession>
<reference evidence="1 2" key="1">
    <citation type="submission" date="2020-08" db="EMBL/GenBank/DDBJ databases">
        <title>Genomic Encyclopedia of Type Strains, Phase IV (KMG-IV): sequencing the most valuable type-strain genomes for metagenomic binning, comparative biology and taxonomic classification.</title>
        <authorList>
            <person name="Goeker M."/>
        </authorList>
    </citation>
    <scope>NUCLEOTIDE SEQUENCE [LARGE SCALE GENOMIC DNA]</scope>
    <source>
        <strain evidence="1 2">DSM 15895</strain>
    </source>
</reference>
<evidence type="ECO:0000313" key="1">
    <source>
        <dbReference type="EMBL" id="MBB5181229.1"/>
    </source>
</evidence>
<comment type="caution">
    <text evidence="1">The sequence shown here is derived from an EMBL/GenBank/DDBJ whole genome shotgun (WGS) entry which is preliminary data.</text>
</comment>
<dbReference type="EMBL" id="JACHHE010000007">
    <property type="protein sequence ID" value="MBB5181229.1"/>
    <property type="molecule type" value="Genomic_DNA"/>
</dbReference>
<protein>
    <submittedName>
        <fullName evidence="1">Uncharacterized protein YjgD (DUF1641 family)</fullName>
    </submittedName>
</protein>
<dbReference type="AlphaFoldDB" id="A0A7W8CUR2"/>
<dbReference type="PANTHER" id="PTHR38433">
    <property type="match status" value="1"/>
</dbReference>
<dbReference type="InterPro" id="IPR012440">
    <property type="entry name" value="DUF1641"/>
</dbReference>
<evidence type="ECO:0000313" key="2">
    <source>
        <dbReference type="Proteomes" id="UP000525923"/>
    </source>
</evidence>
<dbReference type="RefSeq" id="WP_135504646.1">
    <property type="nucleotide sequence ID" value="NZ_JACHHE010000007.1"/>
</dbReference>
<sequence>MASPITHLKKKQLSPDEIRHNKLKELESLLAEQDQALNKLLQITGDLNDAGILDAALAMVKAKEGITEIVVHQATREPVTNLINNMMSAAGALTAIDPATTEKLAASVADGLKEAEAERTSDKKVGIFQLMKSLKDPDINRSIKFGLNFLKGMGKSLGKK</sequence>
<dbReference type="Pfam" id="PF07849">
    <property type="entry name" value="DUF1641"/>
    <property type="match status" value="1"/>
</dbReference>
<dbReference type="Proteomes" id="UP000525923">
    <property type="component" value="Unassembled WGS sequence"/>
</dbReference>
<proteinExistence type="predicted"/>
<dbReference type="PANTHER" id="PTHR38433:SF1">
    <property type="entry name" value="DUF1641 DOMAIN-CONTAINING PROTEIN"/>
    <property type="match status" value="1"/>
</dbReference>
<name>A0A7W8CUR2_9BACL</name>
<organism evidence="1 2">
    <name type="scientific">Planococcus koreensis</name>
    <dbReference type="NCBI Taxonomy" id="112331"/>
    <lineage>
        <taxon>Bacteria</taxon>
        <taxon>Bacillati</taxon>
        <taxon>Bacillota</taxon>
        <taxon>Bacilli</taxon>
        <taxon>Bacillales</taxon>
        <taxon>Caryophanaceae</taxon>
        <taxon>Planococcus</taxon>
    </lineage>
</organism>
<keyword evidence="2" id="KW-1185">Reference proteome</keyword>